<accession>A0A3S3NSK0</accession>
<sequence>MSLSANKYDFSNPETYYQPPKDIPAHVEDFDRSLLNDTASEPHYAADVFNYYKEKELQYKSTKITDHYLMQEDGPKSRFQLLGVTAILIAYKI</sequence>
<evidence type="ECO:0000313" key="2">
    <source>
        <dbReference type="EMBL" id="RWS00960.1"/>
    </source>
</evidence>
<reference evidence="2 3" key="1">
    <citation type="journal article" date="2018" name="Gigascience">
        <title>Genomes of trombidid mites reveal novel predicted allergens and laterally-transferred genes associated with secondary metabolism.</title>
        <authorList>
            <person name="Dong X."/>
            <person name="Chaisiri K."/>
            <person name="Xia D."/>
            <person name="Armstrong S.D."/>
            <person name="Fang Y."/>
            <person name="Donnelly M.J."/>
            <person name="Kadowaki T."/>
            <person name="McGarry J.W."/>
            <person name="Darby A.C."/>
            <person name="Makepeace B.L."/>
        </authorList>
    </citation>
    <scope>NUCLEOTIDE SEQUENCE [LARGE SCALE GENOMIC DNA]</scope>
    <source>
        <strain evidence="2">UoL-WK</strain>
    </source>
</reference>
<evidence type="ECO:0000259" key="1">
    <source>
        <dbReference type="Pfam" id="PF00134"/>
    </source>
</evidence>
<dbReference type="STRING" id="1965070.A0A3S3NSK0"/>
<comment type="caution">
    <text evidence="2">The sequence shown here is derived from an EMBL/GenBank/DDBJ whole genome shotgun (WGS) entry which is preliminary data.</text>
</comment>
<dbReference type="InterPro" id="IPR036915">
    <property type="entry name" value="Cyclin-like_sf"/>
</dbReference>
<dbReference type="Pfam" id="PF00134">
    <property type="entry name" value="Cyclin_N"/>
    <property type="match status" value="1"/>
</dbReference>
<name>A0A3S3NSK0_9ACAR</name>
<proteinExistence type="predicted"/>
<organism evidence="2 3">
    <name type="scientific">Dinothrombium tinctorium</name>
    <dbReference type="NCBI Taxonomy" id="1965070"/>
    <lineage>
        <taxon>Eukaryota</taxon>
        <taxon>Metazoa</taxon>
        <taxon>Ecdysozoa</taxon>
        <taxon>Arthropoda</taxon>
        <taxon>Chelicerata</taxon>
        <taxon>Arachnida</taxon>
        <taxon>Acari</taxon>
        <taxon>Acariformes</taxon>
        <taxon>Trombidiformes</taxon>
        <taxon>Prostigmata</taxon>
        <taxon>Anystina</taxon>
        <taxon>Parasitengona</taxon>
        <taxon>Trombidioidea</taxon>
        <taxon>Trombidiidae</taxon>
        <taxon>Dinothrombium</taxon>
    </lineage>
</organism>
<feature type="domain" description="Cyclin N-terminal" evidence="1">
    <location>
        <begin position="48"/>
        <end position="93"/>
    </location>
</feature>
<dbReference type="InterPro" id="IPR006671">
    <property type="entry name" value="Cyclin_N"/>
</dbReference>
<dbReference type="AlphaFoldDB" id="A0A3S3NSK0"/>
<evidence type="ECO:0000313" key="3">
    <source>
        <dbReference type="Proteomes" id="UP000285301"/>
    </source>
</evidence>
<gene>
    <name evidence="2" type="ORF">B4U79_16790</name>
</gene>
<keyword evidence="3" id="KW-1185">Reference proteome</keyword>
<dbReference type="OrthoDB" id="5590282at2759"/>
<dbReference type="EMBL" id="NCKU01010113">
    <property type="protein sequence ID" value="RWS00960.1"/>
    <property type="molecule type" value="Genomic_DNA"/>
</dbReference>
<protein>
    <submittedName>
        <fullName evidence="2">G2/mitotic-specific cyclin A-like protein</fullName>
    </submittedName>
</protein>
<dbReference type="Proteomes" id="UP000285301">
    <property type="component" value="Unassembled WGS sequence"/>
</dbReference>
<dbReference type="SUPFAM" id="SSF47954">
    <property type="entry name" value="Cyclin-like"/>
    <property type="match status" value="1"/>
</dbReference>